<gene>
    <name evidence="1" type="ORF">BRAPAZ1V2_A07P07310.2</name>
</gene>
<feature type="non-terminal residue" evidence="1">
    <location>
        <position position="60"/>
    </location>
</feature>
<sequence>VSSKPPPLTAQVCRSRRAFRPLATVSDHRSPEPSCPATVCPPLRSCHRIAASPPPSAISR</sequence>
<dbReference type="AlphaFoldDB" id="A0A8D9M6Z3"/>
<proteinExistence type="predicted"/>
<dbReference type="EMBL" id="LS974623">
    <property type="protein sequence ID" value="CAG7901087.1"/>
    <property type="molecule type" value="Genomic_DNA"/>
</dbReference>
<organism evidence="1 2">
    <name type="scientific">Brassica campestris</name>
    <name type="common">Field mustard</name>
    <dbReference type="NCBI Taxonomy" id="3711"/>
    <lineage>
        <taxon>Eukaryota</taxon>
        <taxon>Viridiplantae</taxon>
        <taxon>Streptophyta</taxon>
        <taxon>Embryophyta</taxon>
        <taxon>Tracheophyta</taxon>
        <taxon>Spermatophyta</taxon>
        <taxon>Magnoliopsida</taxon>
        <taxon>eudicotyledons</taxon>
        <taxon>Gunneridae</taxon>
        <taxon>Pentapetalae</taxon>
        <taxon>rosids</taxon>
        <taxon>malvids</taxon>
        <taxon>Brassicales</taxon>
        <taxon>Brassicaceae</taxon>
        <taxon>Brassiceae</taxon>
        <taxon>Brassica</taxon>
    </lineage>
</organism>
<accession>A0A8D9M6Z3</accession>
<reference evidence="1 2" key="1">
    <citation type="submission" date="2021-07" db="EMBL/GenBank/DDBJ databases">
        <authorList>
            <consortium name="Genoscope - CEA"/>
            <person name="William W."/>
        </authorList>
    </citation>
    <scope>NUCLEOTIDE SEQUENCE [LARGE SCALE GENOMIC DNA]</scope>
</reference>
<dbReference type="Proteomes" id="UP000694005">
    <property type="component" value="Chromosome A07"/>
</dbReference>
<protein>
    <submittedName>
        <fullName evidence="1">Uncharacterized protein</fullName>
    </submittedName>
</protein>
<name>A0A8D9M6Z3_BRACM</name>
<evidence type="ECO:0000313" key="1">
    <source>
        <dbReference type="EMBL" id="CAG7901087.1"/>
    </source>
</evidence>
<dbReference type="Gramene" id="A07p07310.2_BraZ1">
    <property type="protein sequence ID" value="A07p07310.2_BraZ1.CDS"/>
    <property type="gene ID" value="A07g07310.2_BraZ1"/>
</dbReference>
<evidence type="ECO:0000313" key="2">
    <source>
        <dbReference type="Proteomes" id="UP000694005"/>
    </source>
</evidence>